<dbReference type="SUPFAM" id="SSF56176">
    <property type="entry name" value="FAD-binding/transporter-associated domain-like"/>
    <property type="match status" value="1"/>
</dbReference>
<dbReference type="RefSeq" id="WP_017802778.1">
    <property type="nucleotide sequence ID" value="NZ_JAGGMQ010000001.1"/>
</dbReference>
<dbReference type="InterPro" id="IPR010031">
    <property type="entry name" value="FAD_lactone_oxidase-like"/>
</dbReference>
<dbReference type="EMBL" id="JAGGMQ010000001">
    <property type="protein sequence ID" value="MBP2167354.1"/>
    <property type="molecule type" value="Genomic_DNA"/>
</dbReference>
<dbReference type="InterPro" id="IPR016171">
    <property type="entry name" value="Vanillyl_alc_oxidase_C-sub2"/>
</dbReference>
<dbReference type="Gene3D" id="3.30.70.2520">
    <property type="match status" value="1"/>
</dbReference>
<dbReference type="InterPro" id="IPR036318">
    <property type="entry name" value="FAD-bd_PCMH-like_sf"/>
</dbReference>
<evidence type="ECO:0000313" key="5">
    <source>
        <dbReference type="Proteomes" id="UP001195624"/>
    </source>
</evidence>
<accession>A0ABS4P3Y2</accession>
<dbReference type="Pfam" id="PF01565">
    <property type="entry name" value="FAD_binding_4"/>
    <property type="match status" value="1"/>
</dbReference>
<protein>
    <submittedName>
        <fullName evidence="4">FAD/FMN-containing dehydrogenase</fullName>
    </submittedName>
</protein>
<dbReference type="InterPro" id="IPR016169">
    <property type="entry name" value="FAD-bd_PCMH_sub2"/>
</dbReference>
<keyword evidence="1" id="KW-0285">Flavoprotein</keyword>
<keyword evidence="5" id="KW-1185">Reference proteome</keyword>
<dbReference type="InterPro" id="IPR007173">
    <property type="entry name" value="ALO_C"/>
</dbReference>
<dbReference type="Gene3D" id="1.10.45.10">
    <property type="entry name" value="Vanillyl-alcohol Oxidase, Chain A, domain 4"/>
    <property type="match status" value="1"/>
</dbReference>
<keyword evidence="1" id="KW-0274">FAD</keyword>
<proteinExistence type="predicted"/>
<dbReference type="PIRSF" id="PIRSF000136">
    <property type="entry name" value="LGO_GLO"/>
    <property type="match status" value="1"/>
</dbReference>
<comment type="caution">
    <text evidence="4">The sequence shown here is derived from an EMBL/GenBank/DDBJ whole genome shotgun (WGS) entry which is preliminary data.</text>
</comment>
<dbReference type="PANTHER" id="PTHR43762:SF1">
    <property type="entry name" value="D-ARABINONO-1,4-LACTONE OXIDASE"/>
    <property type="match status" value="1"/>
</dbReference>
<dbReference type="InterPro" id="IPR016167">
    <property type="entry name" value="FAD-bd_PCMH_sub1"/>
</dbReference>
<evidence type="ECO:0000313" key="4">
    <source>
        <dbReference type="EMBL" id="MBP2167354.1"/>
    </source>
</evidence>
<reference evidence="5" key="2">
    <citation type="submission" date="2023-07" db="EMBL/GenBank/DDBJ databases">
        <title>Genome mining of underrepresented organisms for secondary metabolites.</title>
        <authorList>
            <person name="D'Agostino P.M."/>
        </authorList>
    </citation>
    <scope>NUCLEOTIDE SEQUENCE [LARGE SCALE GENOMIC DNA]</scope>
    <source>
        <strain evidence="5">WS4403</strain>
    </source>
</reference>
<name>A0ABS4P3Y2_9GAMM</name>
<dbReference type="InterPro" id="IPR016166">
    <property type="entry name" value="FAD-bd_PCMH"/>
</dbReference>
<organism evidence="4 5">
    <name type="scientific">Winslowiella toletana</name>
    <dbReference type="NCBI Taxonomy" id="92490"/>
    <lineage>
        <taxon>Bacteria</taxon>
        <taxon>Pseudomonadati</taxon>
        <taxon>Pseudomonadota</taxon>
        <taxon>Gammaproteobacteria</taxon>
        <taxon>Enterobacterales</taxon>
        <taxon>Erwiniaceae</taxon>
        <taxon>Winslowiella</taxon>
    </lineage>
</organism>
<dbReference type="Gene3D" id="3.30.465.10">
    <property type="match status" value="1"/>
</dbReference>
<dbReference type="PROSITE" id="PS51387">
    <property type="entry name" value="FAD_PCMH"/>
    <property type="match status" value="1"/>
</dbReference>
<feature type="domain" description="FAD-binding PCMH-type" evidence="3">
    <location>
        <begin position="30"/>
        <end position="197"/>
    </location>
</feature>
<dbReference type="Proteomes" id="UP001195624">
    <property type="component" value="Unassembled WGS sequence"/>
</dbReference>
<evidence type="ECO:0000259" key="3">
    <source>
        <dbReference type="PROSITE" id="PS51387"/>
    </source>
</evidence>
<reference evidence="4 5" key="1">
    <citation type="submission" date="2021-03" db="EMBL/GenBank/DDBJ databases">
        <authorList>
            <person name="D'Agostino P."/>
            <person name="Huntemann M."/>
            <person name="Clum A."/>
            <person name="Spunde A."/>
            <person name="Palaniappan K."/>
            <person name="Ritter S."/>
            <person name="Mikhailova N."/>
            <person name="Chen I.-M."/>
            <person name="Stamatis D."/>
            <person name="Reddy T."/>
            <person name="O'Malley R."/>
            <person name="Daum C."/>
            <person name="Shapiro N."/>
            <person name="Ivanova N."/>
            <person name="Kyrpides N."/>
            <person name="Woyke T."/>
        </authorList>
    </citation>
    <scope>NUCLEOTIDE SEQUENCE [LARGE SCALE GENOMIC DNA]</scope>
    <source>
        <strain evidence="4 5">WS4403</strain>
    </source>
</reference>
<dbReference type="Gene3D" id="3.30.43.10">
    <property type="entry name" value="Uridine Diphospho-n-acetylenolpyruvylglucosamine Reductase, domain 2"/>
    <property type="match status" value="1"/>
</dbReference>
<evidence type="ECO:0000256" key="2">
    <source>
        <dbReference type="ARBA" id="ARBA00023002"/>
    </source>
</evidence>
<dbReference type="InterPro" id="IPR006094">
    <property type="entry name" value="Oxid_FAD_bind_N"/>
</dbReference>
<dbReference type="PANTHER" id="PTHR43762">
    <property type="entry name" value="L-GULONOLACTONE OXIDASE"/>
    <property type="match status" value="1"/>
</dbReference>
<keyword evidence="2" id="KW-0560">Oxidoreductase</keyword>
<gene>
    <name evidence="4" type="ORF">J2125_000546</name>
</gene>
<sequence length="460" mass="51572">MKAEDEQFPLRHTQSVQGDTQLWNWAQNAQLGAQQQLYMPASEAELQQRIASHSGKIRVIGSRLAPGRMLKISDDGDLLLDLSQLTGLMAQTDNSVTFAAATPLHEVYQTLTRMGRMLASSPGVIDIQTLAGAMATGTHGQGLQQSSLADEALSIRMVLADGTVTEFDRQHPWFGAAQVALGALGVVTAVTLKTIPSRIYTCFKHAVSASSLEADLYGWNNNYALSKAWWFVDDDQMHVWRAREATREEQQAYQLNLGELVKQPDSDSSLNNTIEQTLEHMHNDTQIRGDGGKQFKTVTRFKDFSDVTGDIYQVFCRGIAVPQINVEIGIPLARAAEVISKIKRWYAQNHPHMHYPIILRCTGPSTAWLSPAYQQATCFFGFVVYYADDGTLSAEGCHFLSEVEKLLAAEGGRPHWGKYYHQPLYQWPQVYPQWDAFRDVRRQLDPTGKFSNHYLSQLFD</sequence>
<evidence type="ECO:0000256" key="1">
    <source>
        <dbReference type="ARBA" id="ARBA00022827"/>
    </source>
</evidence>
<dbReference type="Pfam" id="PF04030">
    <property type="entry name" value="ALO"/>
    <property type="match status" value="1"/>
</dbReference>